<accession>A0ABR9AMW6</accession>
<organism evidence="4 5">
    <name type="scientific">Echinicola arenosa</name>
    <dbReference type="NCBI Taxonomy" id="2774144"/>
    <lineage>
        <taxon>Bacteria</taxon>
        <taxon>Pseudomonadati</taxon>
        <taxon>Bacteroidota</taxon>
        <taxon>Cytophagia</taxon>
        <taxon>Cytophagales</taxon>
        <taxon>Cyclobacteriaceae</taxon>
        <taxon>Echinicola</taxon>
    </lineage>
</organism>
<evidence type="ECO:0000256" key="2">
    <source>
        <dbReference type="SAM" id="Phobius"/>
    </source>
</evidence>
<sequence length="239" mass="27333">MANYNQEIIYNRGYQHNPVIPDLFSLSELVSIDKLQNGLFNIHIDSSTKWAKRAFDIFFSGLVLLLGLPIYLLIAVITKTSSKGPIFYTQERIGENGIPFQMIKFRSMRTDAEKDGPQTTSNQDPRITKWGNFMRKTHLDELPQFWNVLKGDMAIVGPRPEREHFINQIVSISPSYKKLQGIKPGITSIGQVYYGYAETVDQMVERMKYDLLYLTGVNLKTDLNIIYQTVKVMANGKGQ</sequence>
<keyword evidence="2" id="KW-1133">Transmembrane helix</keyword>
<proteinExistence type="inferred from homology"/>
<dbReference type="InterPro" id="IPR003362">
    <property type="entry name" value="Bact_transf"/>
</dbReference>
<reference evidence="4 5" key="1">
    <citation type="submission" date="2020-09" db="EMBL/GenBank/DDBJ databases">
        <title>Echinicola sp. CAU 1574 isolated from sand of Sido Beach.</title>
        <authorList>
            <person name="Kim W."/>
        </authorList>
    </citation>
    <scope>NUCLEOTIDE SEQUENCE [LARGE SCALE GENOMIC DNA]</scope>
    <source>
        <strain evidence="4 5">CAU 1574</strain>
    </source>
</reference>
<evidence type="ECO:0000313" key="5">
    <source>
        <dbReference type="Proteomes" id="UP000647133"/>
    </source>
</evidence>
<evidence type="ECO:0000259" key="3">
    <source>
        <dbReference type="Pfam" id="PF02397"/>
    </source>
</evidence>
<dbReference type="RefSeq" id="WP_192010927.1">
    <property type="nucleotide sequence ID" value="NZ_JACYTQ010000005.1"/>
</dbReference>
<keyword evidence="4" id="KW-0808">Transferase</keyword>
<name>A0ABR9AMW6_9BACT</name>
<keyword evidence="5" id="KW-1185">Reference proteome</keyword>
<feature type="transmembrane region" description="Helical" evidence="2">
    <location>
        <begin position="57"/>
        <end position="77"/>
    </location>
</feature>
<dbReference type="PANTHER" id="PTHR30576:SF0">
    <property type="entry name" value="UNDECAPRENYL-PHOSPHATE N-ACETYLGALACTOSAMINYL 1-PHOSPHATE TRANSFERASE-RELATED"/>
    <property type="match status" value="1"/>
</dbReference>
<dbReference type="PANTHER" id="PTHR30576">
    <property type="entry name" value="COLANIC BIOSYNTHESIS UDP-GLUCOSE LIPID CARRIER TRANSFERASE"/>
    <property type="match status" value="1"/>
</dbReference>
<protein>
    <submittedName>
        <fullName evidence="4">Sugar transferase</fullName>
    </submittedName>
</protein>
<keyword evidence="2" id="KW-0472">Membrane</keyword>
<dbReference type="GO" id="GO:0016740">
    <property type="term" value="F:transferase activity"/>
    <property type="evidence" value="ECO:0007669"/>
    <property type="project" value="UniProtKB-KW"/>
</dbReference>
<comment type="similarity">
    <text evidence="1">Belongs to the bacterial sugar transferase family.</text>
</comment>
<evidence type="ECO:0000256" key="1">
    <source>
        <dbReference type="ARBA" id="ARBA00006464"/>
    </source>
</evidence>
<comment type="caution">
    <text evidence="4">The sequence shown here is derived from an EMBL/GenBank/DDBJ whole genome shotgun (WGS) entry which is preliminary data.</text>
</comment>
<gene>
    <name evidence="4" type="ORF">IFO69_14910</name>
</gene>
<evidence type="ECO:0000313" key="4">
    <source>
        <dbReference type="EMBL" id="MBD8490045.1"/>
    </source>
</evidence>
<dbReference type="Pfam" id="PF02397">
    <property type="entry name" value="Bac_transf"/>
    <property type="match status" value="1"/>
</dbReference>
<dbReference type="EMBL" id="JACYTQ010000005">
    <property type="protein sequence ID" value="MBD8490045.1"/>
    <property type="molecule type" value="Genomic_DNA"/>
</dbReference>
<dbReference type="Proteomes" id="UP000647133">
    <property type="component" value="Unassembled WGS sequence"/>
</dbReference>
<feature type="domain" description="Bacterial sugar transferase" evidence="3">
    <location>
        <begin position="52"/>
        <end position="233"/>
    </location>
</feature>
<keyword evidence="2" id="KW-0812">Transmembrane</keyword>